<organism evidence="3 4">
    <name type="scientific">Caenorhabditis remanei</name>
    <name type="common">Caenorhabditis vulgaris</name>
    <dbReference type="NCBI Taxonomy" id="31234"/>
    <lineage>
        <taxon>Eukaryota</taxon>
        <taxon>Metazoa</taxon>
        <taxon>Ecdysozoa</taxon>
        <taxon>Nematoda</taxon>
        <taxon>Chromadorea</taxon>
        <taxon>Rhabditida</taxon>
        <taxon>Rhabditina</taxon>
        <taxon>Rhabditomorpha</taxon>
        <taxon>Rhabditoidea</taxon>
        <taxon>Rhabditidae</taxon>
        <taxon>Peloderinae</taxon>
        <taxon>Caenorhabditis</taxon>
    </lineage>
</organism>
<protein>
    <recommendedName>
        <fullName evidence="5">Transmembrane protein</fullName>
    </recommendedName>
</protein>
<dbReference type="KEGG" id="crq:GCK72_001384"/>
<dbReference type="AlphaFoldDB" id="A0A6A5HT91"/>
<keyword evidence="2" id="KW-1133">Transmembrane helix</keyword>
<dbReference type="GeneID" id="9802953"/>
<evidence type="ECO:0000256" key="2">
    <source>
        <dbReference type="SAM" id="Phobius"/>
    </source>
</evidence>
<feature type="region of interest" description="Disordered" evidence="1">
    <location>
        <begin position="120"/>
        <end position="187"/>
    </location>
</feature>
<dbReference type="Proteomes" id="UP000483820">
    <property type="component" value="Chromosome I"/>
</dbReference>
<feature type="compositionally biased region" description="Basic residues" evidence="1">
    <location>
        <begin position="152"/>
        <end position="164"/>
    </location>
</feature>
<feature type="compositionally biased region" description="Basic and acidic residues" evidence="1">
    <location>
        <begin position="257"/>
        <end position="266"/>
    </location>
</feature>
<evidence type="ECO:0000313" key="3">
    <source>
        <dbReference type="EMBL" id="KAF1769567.1"/>
    </source>
</evidence>
<proteinExistence type="predicted"/>
<feature type="compositionally biased region" description="Basic residues" evidence="1">
    <location>
        <begin position="132"/>
        <end position="141"/>
    </location>
</feature>
<reference evidence="3 4" key="1">
    <citation type="submission" date="2019-12" db="EMBL/GenBank/DDBJ databases">
        <title>Chromosome-level assembly of the Caenorhabditis remanei genome.</title>
        <authorList>
            <person name="Teterina A.A."/>
            <person name="Willis J.H."/>
            <person name="Phillips P.C."/>
        </authorList>
    </citation>
    <scope>NUCLEOTIDE SEQUENCE [LARGE SCALE GENOMIC DNA]</scope>
    <source>
        <strain evidence="3 4">PX506</strain>
        <tissue evidence="3">Whole organism</tissue>
    </source>
</reference>
<feature type="compositionally biased region" description="Basic and acidic residues" evidence="1">
    <location>
        <begin position="165"/>
        <end position="187"/>
    </location>
</feature>
<feature type="compositionally biased region" description="Basic and acidic residues" evidence="1">
    <location>
        <begin position="120"/>
        <end position="130"/>
    </location>
</feature>
<comment type="caution">
    <text evidence="3">The sequence shown here is derived from an EMBL/GenBank/DDBJ whole genome shotgun (WGS) entry which is preliminary data.</text>
</comment>
<accession>A0A6A5HT91</accession>
<dbReference type="RefSeq" id="XP_003105108.2">
    <property type="nucleotide sequence ID" value="XM_003105060.2"/>
</dbReference>
<evidence type="ECO:0000256" key="1">
    <source>
        <dbReference type="SAM" id="MobiDB-lite"/>
    </source>
</evidence>
<keyword evidence="2" id="KW-0472">Membrane</keyword>
<evidence type="ECO:0008006" key="5">
    <source>
        <dbReference type="Google" id="ProtNLM"/>
    </source>
</evidence>
<evidence type="ECO:0000313" key="4">
    <source>
        <dbReference type="Proteomes" id="UP000483820"/>
    </source>
</evidence>
<feature type="region of interest" description="Disordered" evidence="1">
    <location>
        <begin position="243"/>
        <end position="266"/>
    </location>
</feature>
<feature type="transmembrane region" description="Helical" evidence="2">
    <location>
        <begin position="196"/>
        <end position="229"/>
    </location>
</feature>
<sequence length="266" mass="30463">MAFIDDGSISSYKKMKLAEVGIGIEHGSILQNLTTGYETGAESTLRVLEFYGSDRFIVINFWTRTYYFMKRNDKYMMRSNKPTIKPSFDHFVRIYFICAPGNARSALILFGEQATLRKLKGSDGDSDVTKSAKSKKKTKRRAPIEMEIGNKTMKRCRKNKKNREKRSNKSNEKQVNRDISKAVPNKKDTRRMERRALIFLKVSLVFAHFGFGVAIFINLLALLGFFLYFKRVKPIPVVVKEKGEKEPGKVAATTTDTKTKSDKKDK</sequence>
<dbReference type="EMBL" id="WUAV01000001">
    <property type="protein sequence ID" value="KAF1769567.1"/>
    <property type="molecule type" value="Genomic_DNA"/>
</dbReference>
<keyword evidence="2" id="KW-0812">Transmembrane</keyword>
<gene>
    <name evidence="3" type="ORF">GCK72_001384</name>
</gene>
<name>A0A6A5HT91_CAERE</name>
<dbReference type="CTD" id="9802953"/>